<feature type="transmembrane region" description="Helical" evidence="2">
    <location>
        <begin position="141"/>
        <end position="160"/>
    </location>
</feature>
<keyword evidence="2" id="KW-1133">Transmembrane helix</keyword>
<feature type="transmembrane region" description="Helical" evidence="2">
    <location>
        <begin position="32"/>
        <end position="55"/>
    </location>
</feature>
<proteinExistence type="predicted"/>
<protein>
    <submittedName>
        <fullName evidence="3">Uncharacterized protein</fullName>
    </submittedName>
</protein>
<sequence>MTPPHSPFAYAIGDEADAARERSIGPRWMPMSIGLIASAVFIVVTIVNIFVSGIPNPVDGTSAWDSDVPFPLIPLPSWLTVPVALAPLLTAVLLWKVVDARHKALLTNTIVYALTVFLLLPILLSWVYPEPGGIPDGDRTMGWHWLGAPLALIGAIVLIIRRVTLPASPVAPVQRDAFFLEEVELRRRARYDKKARATLEADLADLRARQAAAAAASPKASERPSGATDDQPGDDA</sequence>
<evidence type="ECO:0000313" key="3">
    <source>
        <dbReference type="EMBL" id="MBD8024605.1"/>
    </source>
</evidence>
<keyword evidence="2" id="KW-0812">Transmembrane</keyword>
<accession>A0ABR8X5J7</accession>
<evidence type="ECO:0000256" key="2">
    <source>
        <dbReference type="SAM" id="Phobius"/>
    </source>
</evidence>
<comment type="caution">
    <text evidence="3">The sequence shown here is derived from an EMBL/GenBank/DDBJ whole genome shotgun (WGS) entry which is preliminary data.</text>
</comment>
<dbReference type="EMBL" id="JACSPM010000005">
    <property type="protein sequence ID" value="MBD8024605.1"/>
    <property type="molecule type" value="Genomic_DNA"/>
</dbReference>
<feature type="transmembrane region" description="Helical" evidence="2">
    <location>
        <begin position="110"/>
        <end position="129"/>
    </location>
</feature>
<feature type="region of interest" description="Disordered" evidence="1">
    <location>
        <begin position="210"/>
        <end position="236"/>
    </location>
</feature>
<keyword evidence="2" id="KW-0472">Membrane</keyword>
<evidence type="ECO:0000313" key="4">
    <source>
        <dbReference type="Proteomes" id="UP000602532"/>
    </source>
</evidence>
<dbReference type="Proteomes" id="UP000602532">
    <property type="component" value="Unassembled WGS sequence"/>
</dbReference>
<name>A0ABR8X5J7_9MICO</name>
<reference evidence="3 4" key="1">
    <citation type="submission" date="2020-08" db="EMBL/GenBank/DDBJ databases">
        <title>A Genomic Blueprint of the Chicken Gut Microbiome.</title>
        <authorList>
            <person name="Gilroy R."/>
            <person name="Ravi A."/>
            <person name="Getino M."/>
            <person name="Pursley I."/>
            <person name="Horton D.L."/>
            <person name="Alikhan N.-F."/>
            <person name="Baker D."/>
            <person name="Gharbi K."/>
            <person name="Hall N."/>
            <person name="Watson M."/>
            <person name="Adriaenssens E.M."/>
            <person name="Foster-Nyarko E."/>
            <person name="Jarju S."/>
            <person name="Secka A."/>
            <person name="Antonio M."/>
            <person name="Oren A."/>
            <person name="Chaudhuri R."/>
            <person name="La Ragione R.M."/>
            <person name="Hildebrand F."/>
            <person name="Pallen M.J."/>
        </authorList>
    </citation>
    <scope>NUCLEOTIDE SEQUENCE [LARGE SCALE GENOMIC DNA]</scope>
    <source>
        <strain evidence="3 4">Sa1CUA4</strain>
    </source>
</reference>
<evidence type="ECO:0000256" key="1">
    <source>
        <dbReference type="SAM" id="MobiDB-lite"/>
    </source>
</evidence>
<keyword evidence="4" id="KW-1185">Reference proteome</keyword>
<gene>
    <name evidence="3" type="ORF">H9622_13540</name>
</gene>
<dbReference type="RefSeq" id="WP_191766951.1">
    <property type="nucleotide sequence ID" value="NZ_JACSPM010000005.1"/>
</dbReference>
<feature type="transmembrane region" description="Helical" evidence="2">
    <location>
        <begin position="75"/>
        <end position="98"/>
    </location>
</feature>
<organism evidence="3 4">
    <name type="scientific">Microbacterium gallinarum</name>
    <dbReference type="NCBI Taxonomy" id="2762209"/>
    <lineage>
        <taxon>Bacteria</taxon>
        <taxon>Bacillati</taxon>
        <taxon>Actinomycetota</taxon>
        <taxon>Actinomycetes</taxon>
        <taxon>Micrococcales</taxon>
        <taxon>Microbacteriaceae</taxon>
        <taxon>Microbacterium</taxon>
    </lineage>
</organism>